<sequence length="194" mass="20597">SPENPAGPAFVTPDAENPVEAAEDHGGGGLPQLDITTYPSQIFWLLLMFAVLYTVFAKSTLPSIASVVDGRDNMIKGNLDAAEQLRKQAETTREAYEKMLEQARAQAVTAVQDVEAAAKKKAADQSDAFRARSETEINAAEQRVEKARDSAMSDMTAVAADVASLAAEKITGTTTDRQKAQAIVETIAGKAKAA</sequence>
<dbReference type="EMBL" id="QFNK01000141">
    <property type="protein sequence ID" value="PZO85728.1"/>
    <property type="molecule type" value="Genomic_DNA"/>
</dbReference>
<comment type="function">
    <text evidence="11">Component of the F(0) channel, it forms part of the peripheral stalk, linking F(1) to F(0). The b'-subunit is a diverged and duplicated form of b found in plants and photosynthetic bacteria.</text>
</comment>
<keyword evidence="8 16" id="KW-0472">Membrane</keyword>
<organism evidence="17 18">
    <name type="scientific">Micavibrio aeruginosavorus</name>
    <dbReference type="NCBI Taxonomy" id="349221"/>
    <lineage>
        <taxon>Bacteria</taxon>
        <taxon>Pseudomonadati</taxon>
        <taxon>Bdellovibrionota</taxon>
        <taxon>Bdellovibrionia</taxon>
        <taxon>Bdellovibrionales</taxon>
        <taxon>Pseudobdellovibrionaceae</taxon>
        <taxon>Micavibrio</taxon>
    </lineage>
</organism>
<dbReference type="GO" id="GO:0045259">
    <property type="term" value="C:proton-transporting ATP synthase complex"/>
    <property type="evidence" value="ECO:0007669"/>
    <property type="project" value="UniProtKB-KW"/>
</dbReference>
<proteinExistence type="inferred from homology"/>
<keyword evidence="6 16" id="KW-1133">Transmembrane helix</keyword>
<dbReference type="AlphaFoldDB" id="A0A2W5BVS0"/>
<evidence type="ECO:0008006" key="19">
    <source>
        <dbReference type="Google" id="ProtNLM"/>
    </source>
</evidence>
<dbReference type="GO" id="GO:0012505">
    <property type="term" value="C:endomembrane system"/>
    <property type="evidence" value="ECO:0007669"/>
    <property type="project" value="UniProtKB-SubCell"/>
</dbReference>
<feature type="coiled-coil region" evidence="14">
    <location>
        <begin position="79"/>
        <end position="150"/>
    </location>
</feature>
<keyword evidence="14" id="KW-0175">Coiled coil</keyword>
<evidence type="ECO:0000256" key="14">
    <source>
        <dbReference type="SAM" id="Coils"/>
    </source>
</evidence>
<keyword evidence="4 13" id="KW-0812">Transmembrane</keyword>
<evidence type="ECO:0000256" key="1">
    <source>
        <dbReference type="ARBA" id="ARBA00005513"/>
    </source>
</evidence>
<comment type="function">
    <text evidence="10">F(1)F(0) ATP synthase produces ATP from ADP in the presence of a proton or sodium gradient. F-type ATPases consist of two structural domains, F(1) containing the extramembraneous catalytic core and F(0) containing the membrane proton channel, linked together by a central stalk and a peripheral stalk. During catalysis, ATP synthesis in the catalytic domain of F(1) is coupled via a rotary mechanism of the central stalk subunits to proton translocation.</text>
</comment>
<keyword evidence="3 13" id="KW-0138">CF(0)</keyword>
<evidence type="ECO:0000256" key="11">
    <source>
        <dbReference type="ARBA" id="ARBA00025614"/>
    </source>
</evidence>
<evidence type="ECO:0000256" key="4">
    <source>
        <dbReference type="ARBA" id="ARBA00022692"/>
    </source>
</evidence>
<evidence type="ECO:0000256" key="2">
    <source>
        <dbReference type="ARBA" id="ARBA00022448"/>
    </source>
</evidence>
<accession>A0A2W5BVS0</accession>
<comment type="caution">
    <text evidence="17">The sequence shown here is derived from an EMBL/GenBank/DDBJ whole genome shotgun (WGS) entry which is preliminary data.</text>
</comment>
<keyword evidence="5 13" id="KW-0375">Hydrogen ion transport</keyword>
<evidence type="ECO:0000256" key="8">
    <source>
        <dbReference type="ARBA" id="ARBA00023136"/>
    </source>
</evidence>
<feature type="non-terminal residue" evidence="17">
    <location>
        <position position="1"/>
    </location>
</feature>
<dbReference type="Proteomes" id="UP000249557">
    <property type="component" value="Unassembled WGS sequence"/>
</dbReference>
<protein>
    <recommendedName>
        <fullName evidence="19">F0F1 ATP synthase subunit B</fullName>
    </recommendedName>
</protein>
<evidence type="ECO:0000256" key="3">
    <source>
        <dbReference type="ARBA" id="ARBA00022547"/>
    </source>
</evidence>
<evidence type="ECO:0000256" key="13">
    <source>
        <dbReference type="RuleBase" id="RU003848"/>
    </source>
</evidence>
<evidence type="ECO:0000256" key="10">
    <source>
        <dbReference type="ARBA" id="ARBA00025198"/>
    </source>
</evidence>
<dbReference type="HAMAP" id="MF_01398">
    <property type="entry name" value="ATP_synth_b_bprime"/>
    <property type="match status" value="1"/>
</dbReference>
<evidence type="ECO:0000256" key="9">
    <source>
        <dbReference type="ARBA" id="ARBA00023310"/>
    </source>
</evidence>
<keyword evidence="7 13" id="KW-0406">Ion transport</keyword>
<dbReference type="CDD" id="cd06503">
    <property type="entry name" value="ATP-synt_Fo_b"/>
    <property type="match status" value="1"/>
</dbReference>
<evidence type="ECO:0000256" key="5">
    <source>
        <dbReference type="ARBA" id="ARBA00022781"/>
    </source>
</evidence>
<comment type="subcellular location">
    <subcellularLocation>
        <location evidence="12">Endomembrane system</location>
        <topology evidence="12">Single-pass membrane protein</topology>
    </subcellularLocation>
</comment>
<evidence type="ECO:0000256" key="15">
    <source>
        <dbReference type="SAM" id="MobiDB-lite"/>
    </source>
</evidence>
<evidence type="ECO:0000313" key="17">
    <source>
        <dbReference type="EMBL" id="PZO85728.1"/>
    </source>
</evidence>
<gene>
    <name evidence="17" type="ORF">DI626_07285</name>
</gene>
<reference evidence="17 18" key="1">
    <citation type="submission" date="2017-08" db="EMBL/GenBank/DDBJ databases">
        <title>Infants hospitalized years apart are colonized by the same room-sourced microbial strains.</title>
        <authorList>
            <person name="Brooks B."/>
            <person name="Olm M.R."/>
            <person name="Firek B.A."/>
            <person name="Baker R."/>
            <person name="Thomas B.C."/>
            <person name="Morowitz M.J."/>
            <person name="Banfield J.F."/>
        </authorList>
    </citation>
    <scope>NUCLEOTIDE SEQUENCE [LARGE SCALE GENOMIC DNA]</scope>
    <source>
        <strain evidence="17">S2_018_000_R2_104</strain>
    </source>
</reference>
<dbReference type="GO" id="GO:0046961">
    <property type="term" value="F:proton-transporting ATPase activity, rotational mechanism"/>
    <property type="evidence" value="ECO:0007669"/>
    <property type="project" value="TreeGrafter"/>
</dbReference>
<feature type="region of interest" description="Disordered" evidence="15">
    <location>
        <begin position="1"/>
        <end position="26"/>
    </location>
</feature>
<evidence type="ECO:0000256" key="12">
    <source>
        <dbReference type="ARBA" id="ARBA00037847"/>
    </source>
</evidence>
<dbReference type="InterPro" id="IPR002146">
    <property type="entry name" value="ATP_synth_b/b'su_bac/chlpt"/>
</dbReference>
<comment type="similarity">
    <text evidence="1 13">Belongs to the ATPase B chain family.</text>
</comment>
<evidence type="ECO:0000256" key="16">
    <source>
        <dbReference type="SAM" id="Phobius"/>
    </source>
</evidence>
<name>A0A2W5BVS0_9BACT</name>
<dbReference type="InterPro" id="IPR050059">
    <property type="entry name" value="ATP_synthase_B_chain"/>
</dbReference>
<dbReference type="PANTHER" id="PTHR33445">
    <property type="entry name" value="ATP SYNTHASE SUBUNIT B', CHLOROPLASTIC"/>
    <property type="match status" value="1"/>
</dbReference>
<keyword evidence="9" id="KW-0066">ATP synthesis</keyword>
<dbReference type="GO" id="GO:0015986">
    <property type="term" value="P:proton motive force-driven ATP synthesis"/>
    <property type="evidence" value="ECO:0007669"/>
    <property type="project" value="InterPro"/>
</dbReference>
<dbReference type="PANTHER" id="PTHR33445:SF1">
    <property type="entry name" value="ATP SYNTHASE SUBUNIT B"/>
    <property type="match status" value="1"/>
</dbReference>
<evidence type="ECO:0000313" key="18">
    <source>
        <dbReference type="Proteomes" id="UP000249557"/>
    </source>
</evidence>
<dbReference type="Pfam" id="PF00430">
    <property type="entry name" value="ATP-synt_B"/>
    <property type="match status" value="1"/>
</dbReference>
<keyword evidence="2 13" id="KW-0813">Transport</keyword>
<evidence type="ECO:0000256" key="7">
    <source>
        <dbReference type="ARBA" id="ARBA00023065"/>
    </source>
</evidence>
<feature type="transmembrane region" description="Helical" evidence="16">
    <location>
        <begin position="38"/>
        <end position="56"/>
    </location>
</feature>
<evidence type="ECO:0000256" key="6">
    <source>
        <dbReference type="ARBA" id="ARBA00022989"/>
    </source>
</evidence>